<keyword evidence="2" id="KW-1185">Reference proteome</keyword>
<protein>
    <submittedName>
        <fullName evidence="1">Uncharacterized protein</fullName>
    </submittedName>
</protein>
<dbReference type="EMBL" id="SWLE01000005">
    <property type="protein sequence ID" value="TNM99912.1"/>
    <property type="molecule type" value="Genomic_DNA"/>
</dbReference>
<dbReference type="AlphaFoldDB" id="A0A4Z2C6R1"/>
<gene>
    <name evidence="1" type="ORF">fugu_012945</name>
</gene>
<sequence>MAVRCVSQTTVASMVLQEKQDHQEIAYESMREAIKEMEHQAGRLEEIHPDARPVLEGKVQVLLQGWTELGDTVSQNKLRLQEFVELQDFFRSYLAMISWTEDTRSCIFSDNRLASWEGRPKATCSRTRCAN</sequence>
<comment type="caution">
    <text evidence="1">The sequence shown here is derived from an EMBL/GenBank/DDBJ whole genome shotgun (WGS) entry which is preliminary data.</text>
</comment>
<evidence type="ECO:0000313" key="2">
    <source>
        <dbReference type="Proteomes" id="UP000516260"/>
    </source>
</evidence>
<evidence type="ECO:0000313" key="1">
    <source>
        <dbReference type="EMBL" id="TNM99912.1"/>
    </source>
</evidence>
<proteinExistence type="predicted"/>
<dbReference type="SUPFAM" id="SSF46966">
    <property type="entry name" value="Spectrin repeat"/>
    <property type="match status" value="1"/>
</dbReference>
<dbReference type="Proteomes" id="UP000516260">
    <property type="component" value="Chromosome 13"/>
</dbReference>
<name>A0A4Z2C6R1_9TELE</name>
<reference evidence="1 2" key="1">
    <citation type="submission" date="2019-04" db="EMBL/GenBank/DDBJ databases">
        <title>The sequence and de novo assembly of Takifugu bimaculatus genome using PacBio and Hi-C technologies.</title>
        <authorList>
            <person name="Xu P."/>
            <person name="Liu B."/>
            <person name="Zhou Z."/>
        </authorList>
    </citation>
    <scope>NUCLEOTIDE SEQUENCE [LARGE SCALE GENOMIC DNA]</scope>
    <source>
        <strain evidence="1">TB-2018</strain>
        <tissue evidence="1">Muscle</tissue>
    </source>
</reference>
<organism evidence="1 2">
    <name type="scientific">Takifugu bimaculatus</name>
    <dbReference type="NCBI Taxonomy" id="433685"/>
    <lineage>
        <taxon>Eukaryota</taxon>
        <taxon>Metazoa</taxon>
        <taxon>Chordata</taxon>
        <taxon>Craniata</taxon>
        <taxon>Vertebrata</taxon>
        <taxon>Euteleostomi</taxon>
        <taxon>Actinopterygii</taxon>
        <taxon>Neopterygii</taxon>
        <taxon>Teleostei</taxon>
        <taxon>Neoteleostei</taxon>
        <taxon>Acanthomorphata</taxon>
        <taxon>Eupercaria</taxon>
        <taxon>Tetraodontiformes</taxon>
        <taxon>Tetradontoidea</taxon>
        <taxon>Tetraodontidae</taxon>
        <taxon>Takifugu</taxon>
    </lineage>
</organism>
<accession>A0A4Z2C6R1</accession>
<dbReference type="Gene3D" id="1.20.58.60">
    <property type="match status" value="1"/>
</dbReference>